<keyword evidence="1" id="KW-0812">Transmembrane</keyword>
<dbReference type="EMBL" id="FOQH01000007">
    <property type="protein sequence ID" value="SFI51032.1"/>
    <property type="molecule type" value="Genomic_DNA"/>
</dbReference>
<dbReference type="Proteomes" id="UP000199377">
    <property type="component" value="Unassembled WGS sequence"/>
</dbReference>
<dbReference type="STRING" id="1114924.SAMN05216258_107207"/>
<accession>A0A1I3IT23</accession>
<keyword evidence="1" id="KW-0472">Membrane</keyword>
<feature type="signal peptide" evidence="2">
    <location>
        <begin position="1"/>
        <end position="22"/>
    </location>
</feature>
<evidence type="ECO:0000256" key="1">
    <source>
        <dbReference type="SAM" id="Phobius"/>
    </source>
</evidence>
<feature type="transmembrane region" description="Helical" evidence="1">
    <location>
        <begin position="181"/>
        <end position="199"/>
    </location>
</feature>
<reference evidence="3 4" key="1">
    <citation type="submission" date="2016-10" db="EMBL/GenBank/DDBJ databases">
        <authorList>
            <person name="de Groot N.N."/>
        </authorList>
    </citation>
    <scope>NUCLEOTIDE SEQUENCE [LARGE SCALE GENOMIC DNA]</scope>
    <source>
        <strain evidence="3 4">CGMCC 1.11030</strain>
    </source>
</reference>
<organism evidence="3 4">
    <name type="scientific">Albimonas pacifica</name>
    <dbReference type="NCBI Taxonomy" id="1114924"/>
    <lineage>
        <taxon>Bacteria</taxon>
        <taxon>Pseudomonadati</taxon>
        <taxon>Pseudomonadota</taxon>
        <taxon>Alphaproteobacteria</taxon>
        <taxon>Rhodobacterales</taxon>
        <taxon>Paracoccaceae</taxon>
        <taxon>Albimonas</taxon>
    </lineage>
</organism>
<keyword evidence="2" id="KW-0732">Signal</keyword>
<sequence length="205" mass="20326">MLSLRIPCVGLALALLAAPASALPVGPSTLDFADYACDGQTVCERTVSGGIYDGVGAVFANPIVEAGANDFFNAGAGLLLGSGSLGMSWTVVFDADIVWTGGTLSFASNNVGFSVTGPGVSETALLSGLSDGPYDLGAGLTFLAGETYTFLSPNDNVGSVGAGGVGFETFVFGPFGTPVPLPAPALMLGAGLAGLVALGRRRRGA</sequence>
<keyword evidence="1" id="KW-1133">Transmembrane helix</keyword>
<evidence type="ECO:0000313" key="4">
    <source>
        <dbReference type="Proteomes" id="UP000199377"/>
    </source>
</evidence>
<dbReference type="RefSeq" id="WP_092861244.1">
    <property type="nucleotide sequence ID" value="NZ_FOQH01000007.1"/>
</dbReference>
<name>A0A1I3IT23_9RHOB</name>
<evidence type="ECO:0000256" key="2">
    <source>
        <dbReference type="SAM" id="SignalP"/>
    </source>
</evidence>
<protein>
    <submittedName>
        <fullName evidence="3">VPLPA-CTERM protein sorting domain-containing protein</fullName>
    </submittedName>
</protein>
<gene>
    <name evidence="3" type="ORF">SAMN05216258_107207</name>
</gene>
<keyword evidence="4" id="KW-1185">Reference proteome</keyword>
<dbReference type="AlphaFoldDB" id="A0A1I3IT23"/>
<feature type="chain" id="PRO_5011761962" evidence="2">
    <location>
        <begin position="23"/>
        <end position="205"/>
    </location>
</feature>
<evidence type="ECO:0000313" key="3">
    <source>
        <dbReference type="EMBL" id="SFI51032.1"/>
    </source>
</evidence>
<proteinExistence type="predicted"/>